<sequence>MLIFIDESWQISDRNPDKKVGVLSAVAIRSTDFNEYSRQLWNFKVKHLGNRCGDVEIKGSTIFKKYFLRLEWKGIRSHQLNLARDVFDYASTHGAKAFASIVLDDNEVDLSCADSKQLERPFFFLFERINTYMEENYPDLMASLIFDDRGITQNERISKSVSNFFHLSNIGKSFDRIIKAPFFAISSENVGIQIADMIGHVIARRSTGDEKILDEFWQKTKQLEYKSKKEIEADGKSFHLFGFKIARNHRQGSNENETGGLSN</sequence>
<gene>
    <name evidence="1" type="ORF">COV74_02820</name>
</gene>
<organism evidence="1 2">
    <name type="scientific">Candidatus Abzuiibacterium crystallinum</name>
    <dbReference type="NCBI Taxonomy" id="1974748"/>
    <lineage>
        <taxon>Bacteria</taxon>
        <taxon>Pseudomonadati</taxon>
        <taxon>Candidatus Omnitrophota</taxon>
        <taxon>Candidatus Abzuiibacterium</taxon>
    </lineage>
</organism>
<evidence type="ECO:0000313" key="2">
    <source>
        <dbReference type="Proteomes" id="UP000230859"/>
    </source>
</evidence>
<name>A0A2H0LRC6_9BACT</name>
<dbReference type="EMBL" id="PCVY01000024">
    <property type="protein sequence ID" value="PIQ86917.1"/>
    <property type="molecule type" value="Genomic_DNA"/>
</dbReference>
<protein>
    <recommendedName>
        <fullName evidence="3">DUF3800 domain-containing protein</fullName>
    </recommendedName>
</protein>
<dbReference type="Pfam" id="PF12686">
    <property type="entry name" value="DUF3800"/>
    <property type="match status" value="1"/>
</dbReference>
<dbReference type="InterPro" id="IPR024524">
    <property type="entry name" value="DUF3800"/>
</dbReference>
<accession>A0A2H0LRC6</accession>
<dbReference type="Proteomes" id="UP000230859">
    <property type="component" value="Unassembled WGS sequence"/>
</dbReference>
<proteinExistence type="predicted"/>
<comment type="caution">
    <text evidence="1">The sequence shown here is derived from an EMBL/GenBank/DDBJ whole genome shotgun (WGS) entry which is preliminary data.</text>
</comment>
<evidence type="ECO:0000313" key="1">
    <source>
        <dbReference type="EMBL" id="PIQ86917.1"/>
    </source>
</evidence>
<reference evidence="1 2" key="1">
    <citation type="submission" date="2017-09" db="EMBL/GenBank/DDBJ databases">
        <title>Depth-based differentiation of microbial function through sediment-hosted aquifers and enrichment of novel symbionts in the deep terrestrial subsurface.</title>
        <authorList>
            <person name="Probst A.J."/>
            <person name="Ladd B."/>
            <person name="Jarett J.K."/>
            <person name="Geller-Mcgrath D.E."/>
            <person name="Sieber C.M."/>
            <person name="Emerson J.B."/>
            <person name="Anantharaman K."/>
            <person name="Thomas B.C."/>
            <person name="Malmstrom R."/>
            <person name="Stieglmeier M."/>
            <person name="Klingl A."/>
            <person name="Woyke T."/>
            <person name="Ryan C.M."/>
            <person name="Banfield J.F."/>
        </authorList>
    </citation>
    <scope>NUCLEOTIDE SEQUENCE [LARGE SCALE GENOMIC DNA]</scope>
    <source>
        <strain evidence="1">CG11_big_fil_rev_8_21_14_0_20_45_26</strain>
    </source>
</reference>
<evidence type="ECO:0008006" key="3">
    <source>
        <dbReference type="Google" id="ProtNLM"/>
    </source>
</evidence>
<dbReference type="AlphaFoldDB" id="A0A2H0LRC6"/>